<keyword evidence="2" id="KW-1185">Reference proteome</keyword>
<protein>
    <submittedName>
        <fullName evidence="1">Uncharacterized protein</fullName>
    </submittedName>
</protein>
<gene>
    <name evidence="1" type="ORF">FY528_20865</name>
</gene>
<dbReference type="AlphaFoldDB" id="A0A5D6UTU7"/>
<comment type="caution">
    <text evidence="1">The sequence shown here is derived from an EMBL/GenBank/DDBJ whole genome shotgun (WGS) entry which is preliminary data.</text>
</comment>
<accession>A0A5D6UTU7</accession>
<dbReference type="RefSeq" id="WP_149072944.1">
    <property type="nucleotide sequence ID" value="NZ_VTHL01000039.1"/>
</dbReference>
<evidence type="ECO:0000313" key="2">
    <source>
        <dbReference type="Proteomes" id="UP000322791"/>
    </source>
</evidence>
<name>A0A5D6UTU7_9BACT</name>
<evidence type="ECO:0000313" key="1">
    <source>
        <dbReference type="EMBL" id="TYZ05779.1"/>
    </source>
</evidence>
<dbReference type="EMBL" id="VTHL01000039">
    <property type="protein sequence ID" value="TYZ05779.1"/>
    <property type="molecule type" value="Genomic_DNA"/>
</dbReference>
<sequence>MQELLQDINALRRGIEALHKRSVEQGRPVSRAELDEVLDTVKREVRFTINYQGVAEAIQPHLATPEKVGKTLTTGTAQLQQVIDRIPRSVPVVGEVWGFTHVRLGVGVVALLLVLTSLSTYLWKEKAAAEARVAQLQQEQAQKKRALEWLTKGYWDLKRDNPKVVKKYFPQ</sequence>
<proteinExistence type="predicted"/>
<dbReference type="Proteomes" id="UP000322791">
    <property type="component" value="Unassembled WGS sequence"/>
</dbReference>
<organism evidence="1 2">
    <name type="scientific">Hymenobacter lutimineralis</name>
    <dbReference type="NCBI Taxonomy" id="2606448"/>
    <lineage>
        <taxon>Bacteria</taxon>
        <taxon>Pseudomonadati</taxon>
        <taxon>Bacteroidota</taxon>
        <taxon>Cytophagia</taxon>
        <taxon>Cytophagales</taxon>
        <taxon>Hymenobacteraceae</taxon>
        <taxon>Hymenobacter</taxon>
    </lineage>
</organism>
<reference evidence="1 2" key="1">
    <citation type="submission" date="2019-08" db="EMBL/GenBank/DDBJ databases">
        <authorList>
            <person name="Seo M.-J."/>
        </authorList>
    </citation>
    <scope>NUCLEOTIDE SEQUENCE [LARGE SCALE GENOMIC DNA]</scope>
    <source>
        <strain evidence="1 2">KIGAM108</strain>
    </source>
</reference>